<dbReference type="AlphaFoldDB" id="A9DJV0"/>
<evidence type="ECO:0000313" key="2">
    <source>
        <dbReference type="Proteomes" id="UP000002945"/>
    </source>
</evidence>
<sequence length="54" mass="6048">MSFLIAIEEAPAKSKKKKIKVAGNVKSKCCKKYKKGKGKRCKRCPCFDLLKKAS</sequence>
<name>A9DJV0_9FLAO</name>
<reference evidence="1 2" key="1">
    <citation type="journal article" date="2011" name="J. Bacteriol.">
        <title>Genome sequence of the algicidal bacterium Kordia algicida OT-1.</title>
        <authorList>
            <person name="Lee H.S."/>
            <person name="Kang S.G."/>
            <person name="Kwon K.K."/>
            <person name="Lee J.H."/>
            <person name="Kim S.J."/>
        </authorList>
    </citation>
    <scope>NUCLEOTIDE SEQUENCE [LARGE SCALE GENOMIC DNA]</scope>
    <source>
        <strain evidence="1 2">OT-1</strain>
    </source>
</reference>
<organism evidence="1 2">
    <name type="scientific">Kordia algicida OT-1</name>
    <dbReference type="NCBI Taxonomy" id="391587"/>
    <lineage>
        <taxon>Bacteria</taxon>
        <taxon>Pseudomonadati</taxon>
        <taxon>Bacteroidota</taxon>
        <taxon>Flavobacteriia</taxon>
        <taxon>Flavobacteriales</taxon>
        <taxon>Flavobacteriaceae</taxon>
        <taxon>Kordia</taxon>
    </lineage>
</organism>
<comment type="caution">
    <text evidence="1">The sequence shown here is derived from an EMBL/GenBank/DDBJ whole genome shotgun (WGS) entry which is preliminary data.</text>
</comment>
<proteinExistence type="predicted"/>
<dbReference type="HOGENOM" id="CLU_3044449_0_0_10"/>
<dbReference type="EMBL" id="ABIB01000001">
    <property type="protein sequence ID" value="EDP98191.1"/>
    <property type="molecule type" value="Genomic_DNA"/>
</dbReference>
<accession>A9DJV0</accession>
<dbReference type="RefSeq" id="WP_007095204.1">
    <property type="nucleotide sequence ID" value="NZ_CP142125.1"/>
</dbReference>
<gene>
    <name evidence="1" type="ORF">KAOT1_13277</name>
</gene>
<keyword evidence="2" id="KW-1185">Reference proteome</keyword>
<evidence type="ECO:0000313" key="1">
    <source>
        <dbReference type="EMBL" id="EDP98191.1"/>
    </source>
</evidence>
<dbReference type="Proteomes" id="UP000002945">
    <property type="component" value="Unassembled WGS sequence"/>
</dbReference>
<protein>
    <submittedName>
        <fullName evidence="1">Uncharacterized protein</fullName>
    </submittedName>
</protein>